<gene>
    <name evidence="10" type="primary">ispE</name>
    <name evidence="13" type="ORF">GV832_05195</name>
</gene>
<evidence type="ECO:0000256" key="9">
    <source>
        <dbReference type="ARBA" id="ARBA00032554"/>
    </source>
</evidence>
<evidence type="ECO:0000256" key="6">
    <source>
        <dbReference type="ARBA" id="ARBA00022777"/>
    </source>
</evidence>
<comment type="caution">
    <text evidence="13">The sequence shown here is derived from an EMBL/GenBank/DDBJ whole genome shotgun (WGS) entry which is preliminary data.</text>
</comment>
<dbReference type="PANTHER" id="PTHR43527">
    <property type="entry name" value="4-DIPHOSPHOCYTIDYL-2-C-METHYL-D-ERYTHRITOL KINASE, CHLOROPLASTIC"/>
    <property type="match status" value="1"/>
</dbReference>
<dbReference type="SUPFAM" id="SSF54211">
    <property type="entry name" value="Ribosomal protein S5 domain 2-like"/>
    <property type="match status" value="1"/>
</dbReference>
<dbReference type="InterPro" id="IPR014721">
    <property type="entry name" value="Ribsml_uS5_D2-typ_fold_subgr"/>
</dbReference>
<evidence type="ECO:0000256" key="4">
    <source>
        <dbReference type="ARBA" id="ARBA00022679"/>
    </source>
</evidence>
<accession>A0AAE4YB10</accession>
<keyword evidence="5 10" id="KW-0547">Nucleotide-binding</keyword>
<feature type="domain" description="GHMP kinase C-terminal" evidence="12">
    <location>
        <begin position="191"/>
        <end position="261"/>
    </location>
</feature>
<dbReference type="HAMAP" id="MF_00061">
    <property type="entry name" value="IspE"/>
    <property type="match status" value="1"/>
</dbReference>
<dbReference type="EMBL" id="JAABNR010000004">
    <property type="protein sequence ID" value="NBZ86969.1"/>
    <property type="molecule type" value="Genomic_DNA"/>
</dbReference>
<dbReference type="Gene3D" id="3.30.70.890">
    <property type="entry name" value="GHMP kinase, C-terminal domain"/>
    <property type="match status" value="1"/>
</dbReference>
<dbReference type="InterPro" id="IPR006204">
    <property type="entry name" value="GHMP_kinase_N_dom"/>
</dbReference>
<evidence type="ECO:0000256" key="8">
    <source>
        <dbReference type="ARBA" id="ARBA00023229"/>
    </source>
</evidence>
<keyword evidence="4 10" id="KW-0808">Transferase</keyword>
<dbReference type="RefSeq" id="WP_168773782.1">
    <property type="nucleotide sequence ID" value="NZ_JAABNR010000004.1"/>
</dbReference>
<evidence type="ECO:0000256" key="7">
    <source>
        <dbReference type="ARBA" id="ARBA00022840"/>
    </source>
</evidence>
<feature type="active site" evidence="10">
    <location>
        <position position="12"/>
    </location>
</feature>
<dbReference type="PANTHER" id="PTHR43527:SF2">
    <property type="entry name" value="4-DIPHOSPHOCYTIDYL-2-C-METHYL-D-ERYTHRITOL KINASE, CHLOROPLASTIC"/>
    <property type="match status" value="1"/>
</dbReference>
<dbReference type="InterPro" id="IPR020568">
    <property type="entry name" value="Ribosomal_Su5_D2-typ_SF"/>
</dbReference>
<protein>
    <recommendedName>
        <fullName evidence="3 10">4-diphosphocytidyl-2-C-methyl-D-erythritol kinase</fullName>
        <shortName evidence="10">CMK</shortName>
        <ecNumber evidence="2 10">2.7.1.148</ecNumber>
    </recommendedName>
    <alternativeName>
        <fullName evidence="9 10">4-(cytidine-5'-diphospho)-2-C-methyl-D-erythritol kinase</fullName>
    </alternativeName>
</protein>
<feature type="domain" description="GHMP kinase N-terminal" evidence="11">
    <location>
        <begin position="69"/>
        <end position="136"/>
    </location>
</feature>
<keyword evidence="6 10" id="KW-0418">Kinase</keyword>
<feature type="active site" evidence="10">
    <location>
        <position position="129"/>
    </location>
</feature>
<dbReference type="Pfam" id="PF00288">
    <property type="entry name" value="GHMP_kinases_N"/>
    <property type="match status" value="1"/>
</dbReference>
<comment type="pathway">
    <text evidence="10">Isoprenoid biosynthesis; isopentenyl diphosphate biosynthesis via DXP pathway; isopentenyl diphosphate from 1-deoxy-D-xylulose 5-phosphate: step 3/6.</text>
</comment>
<dbReference type="GO" id="GO:0016114">
    <property type="term" value="P:terpenoid biosynthetic process"/>
    <property type="evidence" value="ECO:0007669"/>
    <property type="project" value="UniProtKB-UniRule"/>
</dbReference>
<feature type="binding site" evidence="10">
    <location>
        <begin position="90"/>
        <end position="100"/>
    </location>
    <ligand>
        <name>ATP</name>
        <dbReference type="ChEBI" id="CHEBI:30616"/>
    </ligand>
</feature>
<dbReference type="Gene3D" id="3.30.230.10">
    <property type="match status" value="1"/>
</dbReference>
<dbReference type="Pfam" id="PF08544">
    <property type="entry name" value="GHMP_kinases_C"/>
    <property type="match status" value="1"/>
</dbReference>
<dbReference type="InterPro" id="IPR004424">
    <property type="entry name" value="IspE"/>
</dbReference>
<keyword evidence="7 10" id="KW-0067">ATP-binding</keyword>
<evidence type="ECO:0000259" key="11">
    <source>
        <dbReference type="Pfam" id="PF00288"/>
    </source>
</evidence>
<keyword evidence="8 10" id="KW-0414">Isoprene biosynthesis</keyword>
<evidence type="ECO:0000313" key="14">
    <source>
        <dbReference type="Proteomes" id="UP001193501"/>
    </source>
</evidence>
<keyword evidence="14" id="KW-1185">Reference proteome</keyword>
<dbReference type="SUPFAM" id="SSF55060">
    <property type="entry name" value="GHMP Kinase, C-terminal domain"/>
    <property type="match status" value="1"/>
</dbReference>
<comment type="similarity">
    <text evidence="1 10">Belongs to the GHMP kinase family. IspE subfamily.</text>
</comment>
<name>A0AAE4YB10_9RHOB</name>
<dbReference type="GO" id="GO:0019288">
    <property type="term" value="P:isopentenyl diphosphate biosynthetic process, methylerythritol 4-phosphate pathway"/>
    <property type="evidence" value="ECO:0007669"/>
    <property type="project" value="UniProtKB-UniRule"/>
</dbReference>
<dbReference type="InterPro" id="IPR013750">
    <property type="entry name" value="GHMP_kinase_C_dom"/>
</dbReference>
<evidence type="ECO:0000256" key="10">
    <source>
        <dbReference type="HAMAP-Rule" id="MF_00061"/>
    </source>
</evidence>
<evidence type="ECO:0000256" key="2">
    <source>
        <dbReference type="ARBA" id="ARBA00012052"/>
    </source>
</evidence>
<comment type="catalytic activity">
    <reaction evidence="10">
        <text>4-CDP-2-C-methyl-D-erythritol + ATP = 4-CDP-2-C-methyl-D-erythritol 2-phosphate + ADP + H(+)</text>
        <dbReference type="Rhea" id="RHEA:18437"/>
        <dbReference type="ChEBI" id="CHEBI:15378"/>
        <dbReference type="ChEBI" id="CHEBI:30616"/>
        <dbReference type="ChEBI" id="CHEBI:57823"/>
        <dbReference type="ChEBI" id="CHEBI:57919"/>
        <dbReference type="ChEBI" id="CHEBI:456216"/>
        <dbReference type="EC" id="2.7.1.148"/>
    </reaction>
</comment>
<dbReference type="GO" id="GO:0005524">
    <property type="term" value="F:ATP binding"/>
    <property type="evidence" value="ECO:0007669"/>
    <property type="project" value="UniProtKB-UniRule"/>
</dbReference>
<dbReference type="PIRSF" id="PIRSF010376">
    <property type="entry name" value="IspE"/>
    <property type="match status" value="1"/>
</dbReference>
<dbReference type="EC" id="2.7.1.148" evidence="2 10"/>
<evidence type="ECO:0000313" key="13">
    <source>
        <dbReference type="EMBL" id="NBZ86969.1"/>
    </source>
</evidence>
<sequence length="273" mass="27959">MAAEVSRLARAKINLALHVTGRRGDGYHLLDSLVCFAEVGDVIRVARAEDLSLKVTGPMGAGLTAGEDNLVLRAARLMPSAAIVLEKHLPLASGIGGGSADAAATLLALAELHGVPLPEAGAVLGLGADVPVCLAGSPARMRGIGEDLTPVTLPPAHLVLVNPGFGISTPEVFRALTSRENPPLAGIPRFVDVAALAAWLARTRNDLEPAALRLRPGISEVLAALTAQEGCLLARMSGSGATCFGLFAEAEAAKSAALSLTRPGWWVRAAALS</sequence>
<organism evidence="13 14">
    <name type="scientific">Stagnihabitans tardus</name>
    <dbReference type="NCBI Taxonomy" id="2699202"/>
    <lineage>
        <taxon>Bacteria</taxon>
        <taxon>Pseudomonadati</taxon>
        <taxon>Pseudomonadota</taxon>
        <taxon>Alphaproteobacteria</taxon>
        <taxon>Rhodobacterales</taxon>
        <taxon>Paracoccaceae</taxon>
        <taxon>Stagnihabitans</taxon>
    </lineage>
</organism>
<reference evidence="13" key="1">
    <citation type="submission" date="2020-01" db="EMBL/GenBank/DDBJ databases">
        <authorList>
            <person name="Chen W.-M."/>
        </authorList>
    </citation>
    <scope>NUCLEOTIDE SEQUENCE</scope>
    <source>
        <strain evidence="13">CYK-10</strain>
    </source>
</reference>
<proteinExistence type="inferred from homology"/>
<dbReference type="GO" id="GO:0050515">
    <property type="term" value="F:4-(cytidine 5'-diphospho)-2-C-methyl-D-erythritol kinase activity"/>
    <property type="evidence" value="ECO:0007669"/>
    <property type="project" value="UniProtKB-UniRule"/>
</dbReference>
<comment type="function">
    <text evidence="10">Catalyzes the phosphorylation of the position 2 hydroxy group of 4-diphosphocytidyl-2C-methyl-D-erythritol.</text>
</comment>
<evidence type="ECO:0000256" key="5">
    <source>
        <dbReference type="ARBA" id="ARBA00022741"/>
    </source>
</evidence>
<dbReference type="InterPro" id="IPR036554">
    <property type="entry name" value="GHMP_kinase_C_sf"/>
</dbReference>
<dbReference type="NCBIfam" id="TIGR00154">
    <property type="entry name" value="ispE"/>
    <property type="match status" value="1"/>
</dbReference>
<dbReference type="AlphaFoldDB" id="A0AAE4YB10"/>
<dbReference type="NCBIfam" id="NF011202">
    <property type="entry name" value="PRK14608.1"/>
    <property type="match status" value="1"/>
</dbReference>
<dbReference type="Proteomes" id="UP001193501">
    <property type="component" value="Unassembled WGS sequence"/>
</dbReference>
<evidence type="ECO:0000256" key="1">
    <source>
        <dbReference type="ARBA" id="ARBA00009684"/>
    </source>
</evidence>
<evidence type="ECO:0000256" key="3">
    <source>
        <dbReference type="ARBA" id="ARBA00017473"/>
    </source>
</evidence>
<evidence type="ECO:0000259" key="12">
    <source>
        <dbReference type="Pfam" id="PF08544"/>
    </source>
</evidence>